<evidence type="ECO:0000313" key="1">
    <source>
        <dbReference type="EMBL" id="KAF7819664.1"/>
    </source>
</evidence>
<dbReference type="AlphaFoldDB" id="A0A834WJZ6"/>
<comment type="caution">
    <text evidence="1">The sequence shown here is derived from an EMBL/GenBank/DDBJ whole genome shotgun (WGS) entry which is preliminary data.</text>
</comment>
<organism evidence="1 2">
    <name type="scientific">Senna tora</name>
    <dbReference type="NCBI Taxonomy" id="362788"/>
    <lineage>
        <taxon>Eukaryota</taxon>
        <taxon>Viridiplantae</taxon>
        <taxon>Streptophyta</taxon>
        <taxon>Embryophyta</taxon>
        <taxon>Tracheophyta</taxon>
        <taxon>Spermatophyta</taxon>
        <taxon>Magnoliopsida</taxon>
        <taxon>eudicotyledons</taxon>
        <taxon>Gunneridae</taxon>
        <taxon>Pentapetalae</taxon>
        <taxon>rosids</taxon>
        <taxon>fabids</taxon>
        <taxon>Fabales</taxon>
        <taxon>Fabaceae</taxon>
        <taxon>Caesalpinioideae</taxon>
        <taxon>Cassia clade</taxon>
        <taxon>Senna</taxon>
    </lineage>
</organism>
<dbReference type="Proteomes" id="UP000634136">
    <property type="component" value="Unassembled WGS sequence"/>
</dbReference>
<gene>
    <name evidence="1" type="ORF">G2W53_025119</name>
</gene>
<reference evidence="1" key="1">
    <citation type="submission" date="2020-09" db="EMBL/GenBank/DDBJ databases">
        <title>Genome-Enabled Discovery of Anthraquinone Biosynthesis in Senna tora.</title>
        <authorList>
            <person name="Kang S.-H."/>
            <person name="Pandey R.P."/>
            <person name="Lee C.-M."/>
            <person name="Sim J.-S."/>
            <person name="Jeong J.-T."/>
            <person name="Choi B.-S."/>
            <person name="Jung M."/>
            <person name="Ginzburg D."/>
            <person name="Zhao K."/>
            <person name="Won S.Y."/>
            <person name="Oh T.-J."/>
            <person name="Yu Y."/>
            <person name="Kim N.-H."/>
            <person name="Lee O.R."/>
            <person name="Lee T.-H."/>
            <person name="Bashyal P."/>
            <person name="Kim T.-S."/>
            <person name="Lee W.-H."/>
            <person name="Kawkins C."/>
            <person name="Kim C.-K."/>
            <person name="Kim J.S."/>
            <person name="Ahn B.O."/>
            <person name="Rhee S.Y."/>
            <person name="Sohng J.K."/>
        </authorList>
    </citation>
    <scope>NUCLEOTIDE SEQUENCE</scope>
    <source>
        <tissue evidence="1">Leaf</tissue>
    </source>
</reference>
<evidence type="ECO:0000313" key="2">
    <source>
        <dbReference type="Proteomes" id="UP000634136"/>
    </source>
</evidence>
<protein>
    <submittedName>
        <fullName evidence="1">Uncharacterized protein</fullName>
    </submittedName>
</protein>
<name>A0A834WJZ6_9FABA</name>
<keyword evidence="2" id="KW-1185">Reference proteome</keyword>
<accession>A0A834WJZ6</accession>
<dbReference type="EMBL" id="JAAIUW010000008">
    <property type="protein sequence ID" value="KAF7819664.1"/>
    <property type="molecule type" value="Genomic_DNA"/>
</dbReference>
<proteinExistence type="predicted"/>
<sequence>MTESAVNVAVPTRTQQTVERGAEIC</sequence>